<proteinExistence type="predicted"/>
<evidence type="ECO:0000313" key="2">
    <source>
        <dbReference type="EMBL" id="ESZ92829.1"/>
    </source>
</evidence>
<name>W9CDF7_SCLBF</name>
<dbReference type="HOGENOM" id="CLU_2098248_0_0_1"/>
<protein>
    <submittedName>
        <fullName evidence="2">Uncharacterized protein</fullName>
    </submittedName>
</protein>
<gene>
    <name evidence="2" type="ORF">SBOR_6783</name>
</gene>
<comment type="caution">
    <text evidence="2">The sequence shown here is derived from an EMBL/GenBank/DDBJ whole genome shotgun (WGS) entry which is preliminary data.</text>
</comment>
<reference evidence="2 3" key="1">
    <citation type="journal article" date="2014" name="Genome Announc.">
        <title>Draft genome sequence of Sclerotinia borealis, a psychrophilic plant pathogenic fungus.</title>
        <authorList>
            <person name="Mardanov A.V."/>
            <person name="Beletsky A.V."/>
            <person name="Kadnikov V.V."/>
            <person name="Ignatov A.N."/>
            <person name="Ravin N.V."/>
        </authorList>
    </citation>
    <scope>NUCLEOTIDE SEQUENCE [LARGE SCALE GENOMIC DNA]</scope>
    <source>
        <strain evidence="3">F-4157</strain>
    </source>
</reference>
<evidence type="ECO:0000256" key="1">
    <source>
        <dbReference type="SAM" id="MobiDB-lite"/>
    </source>
</evidence>
<keyword evidence="3" id="KW-1185">Reference proteome</keyword>
<feature type="compositionally biased region" description="Polar residues" evidence="1">
    <location>
        <begin position="39"/>
        <end position="50"/>
    </location>
</feature>
<dbReference type="AlphaFoldDB" id="W9CDF7"/>
<feature type="compositionally biased region" description="Basic and acidic residues" evidence="1">
    <location>
        <begin position="51"/>
        <end position="68"/>
    </location>
</feature>
<sequence>MSVAKITGKKEISRKKLERRQKEGPEKHTSKHDGGKSNIDVQQQQKQDSYTAEKKCEMERVNSTLKEDESIESEYNSCEGEESELLNEDEERELEKAIFGDLGRNGNGGVAGGGIK</sequence>
<evidence type="ECO:0000313" key="3">
    <source>
        <dbReference type="Proteomes" id="UP000019487"/>
    </source>
</evidence>
<organism evidence="2 3">
    <name type="scientific">Sclerotinia borealis (strain F-4128)</name>
    <dbReference type="NCBI Taxonomy" id="1432307"/>
    <lineage>
        <taxon>Eukaryota</taxon>
        <taxon>Fungi</taxon>
        <taxon>Dikarya</taxon>
        <taxon>Ascomycota</taxon>
        <taxon>Pezizomycotina</taxon>
        <taxon>Leotiomycetes</taxon>
        <taxon>Helotiales</taxon>
        <taxon>Sclerotiniaceae</taxon>
        <taxon>Sclerotinia</taxon>
    </lineage>
</organism>
<accession>W9CDF7</accession>
<dbReference type="EMBL" id="AYSA01000358">
    <property type="protein sequence ID" value="ESZ92829.1"/>
    <property type="molecule type" value="Genomic_DNA"/>
</dbReference>
<feature type="region of interest" description="Disordered" evidence="1">
    <location>
        <begin position="1"/>
        <end position="87"/>
    </location>
</feature>
<dbReference type="Proteomes" id="UP000019487">
    <property type="component" value="Unassembled WGS sequence"/>
</dbReference>
<feature type="compositionally biased region" description="Basic and acidic residues" evidence="1">
    <location>
        <begin position="8"/>
        <end position="35"/>
    </location>
</feature>